<name>A0A0N0P7Z4_LEPSE</name>
<evidence type="ECO:0000256" key="11">
    <source>
        <dbReference type="SAM" id="MobiDB-lite"/>
    </source>
</evidence>
<evidence type="ECO:0000256" key="10">
    <source>
        <dbReference type="ARBA" id="ARBA00048778"/>
    </source>
</evidence>
<evidence type="ECO:0000256" key="5">
    <source>
        <dbReference type="ARBA" id="ARBA00022801"/>
    </source>
</evidence>
<protein>
    <recommendedName>
        <fullName evidence="8">Peroxisomal ATPase PEX6</fullName>
    </recommendedName>
    <alternativeName>
        <fullName evidence="9">Peroxin-6</fullName>
    </alternativeName>
</protein>
<dbReference type="PROSITE" id="PS00674">
    <property type="entry name" value="AAA"/>
    <property type="match status" value="1"/>
</dbReference>
<gene>
    <name evidence="13" type="ORF">ABL78_1575</name>
</gene>
<evidence type="ECO:0000256" key="8">
    <source>
        <dbReference type="ARBA" id="ARBA00034811"/>
    </source>
</evidence>
<evidence type="ECO:0000256" key="4">
    <source>
        <dbReference type="ARBA" id="ARBA00022741"/>
    </source>
</evidence>
<comment type="catalytic activity">
    <reaction evidence="10">
        <text>ATP + H2O = ADP + phosphate + H(+)</text>
        <dbReference type="Rhea" id="RHEA:13065"/>
        <dbReference type="ChEBI" id="CHEBI:15377"/>
        <dbReference type="ChEBI" id="CHEBI:15378"/>
        <dbReference type="ChEBI" id="CHEBI:30616"/>
        <dbReference type="ChEBI" id="CHEBI:43474"/>
        <dbReference type="ChEBI" id="CHEBI:456216"/>
    </reaction>
    <physiologicalReaction direction="left-to-right" evidence="10">
        <dbReference type="Rhea" id="RHEA:13066"/>
    </physiologicalReaction>
</comment>
<dbReference type="InterPro" id="IPR003959">
    <property type="entry name" value="ATPase_AAA_core"/>
</dbReference>
<dbReference type="OMA" id="EFVECAV"/>
<keyword evidence="6" id="KW-0067">ATP-binding</keyword>
<dbReference type="Proteomes" id="UP000038009">
    <property type="component" value="Unassembled WGS sequence"/>
</dbReference>
<dbReference type="PANTHER" id="PTHR23077">
    <property type="entry name" value="AAA-FAMILY ATPASE"/>
    <property type="match status" value="1"/>
</dbReference>
<keyword evidence="14" id="KW-1185">Reference proteome</keyword>
<dbReference type="PANTHER" id="PTHR23077:SF9">
    <property type="entry name" value="PEROXISOMAL ATPASE PEX6"/>
    <property type="match status" value="1"/>
</dbReference>
<evidence type="ECO:0000256" key="7">
    <source>
        <dbReference type="ARBA" id="ARBA00023136"/>
    </source>
</evidence>
<evidence type="ECO:0000256" key="6">
    <source>
        <dbReference type="ARBA" id="ARBA00022840"/>
    </source>
</evidence>
<dbReference type="GO" id="GO:0016558">
    <property type="term" value="P:protein import into peroxisome matrix"/>
    <property type="evidence" value="ECO:0007669"/>
    <property type="project" value="TreeGrafter"/>
</dbReference>
<keyword evidence="3" id="KW-0962">Peroxisome biogenesis</keyword>
<dbReference type="Gene3D" id="1.10.8.60">
    <property type="match status" value="1"/>
</dbReference>
<dbReference type="GO" id="GO:0016887">
    <property type="term" value="F:ATP hydrolysis activity"/>
    <property type="evidence" value="ECO:0007669"/>
    <property type="project" value="InterPro"/>
</dbReference>
<dbReference type="Pfam" id="PF00004">
    <property type="entry name" value="AAA"/>
    <property type="match status" value="1"/>
</dbReference>
<evidence type="ECO:0000313" key="14">
    <source>
        <dbReference type="Proteomes" id="UP000038009"/>
    </source>
</evidence>
<dbReference type="Pfam" id="PF09336">
    <property type="entry name" value="Vps4_C"/>
    <property type="match status" value="1"/>
</dbReference>
<evidence type="ECO:0000256" key="3">
    <source>
        <dbReference type="ARBA" id="ARBA00022593"/>
    </source>
</evidence>
<organism evidence="13 14">
    <name type="scientific">Leptomonas seymouri</name>
    <dbReference type="NCBI Taxonomy" id="5684"/>
    <lineage>
        <taxon>Eukaryota</taxon>
        <taxon>Discoba</taxon>
        <taxon>Euglenozoa</taxon>
        <taxon>Kinetoplastea</taxon>
        <taxon>Metakinetoplastina</taxon>
        <taxon>Trypanosomatida</taxon>
        <taxon>Trypanosomatidae</taxon>
        <taxon>Leishmaniinae</taxon>
        <taxon>Leptomonas</taxon>
    </lineage>
</organism>
<dbReference type="SUPFAM" id="SSF52540">
    <property type="entry name" value="P-loop containing nucleoside triphosphate hydrolases"/>
    <property type="match status" value="1"/>
</dbReference>
<comment type="caution">
    <text evidence="13">The sequence shown here is derived from an EMBL/GenBank/DDBJ whole genome shotgun (WGS) entry which is preliminary data.</text>
</comment>
<evidence type="ECO:0000313" key="13">
    <source>
        <dbReference type="EMBL" id="KPI89346.1"/>
    </source>
</evidence>
<keyword evidence="4" id="KW-0547">Nucleotide-binding</keyword>
<dbReference type="SMART" id="SM00382">
    <property type="entry name" value="AAA"/>
    <property type="match status" value="1"/>
</dbReference>
<feature type="domain" description="AAA+ ATPase" evidence="12">
    <location>
        <begin position="695"/>
        <end position="840"/>
    </location>
</feature>
<feature type="region of interest" description="Disordered" evidence="11">
    <location>
        <begin position="910"/>
        <end position="934"/>
    </location>
</feature>
<dbReference type="InterPro" id="IPR015415">
    <property type="entry name" value="Spast_Vps4_C"/>
</dbReference>
<evidence type="ECO:0000256" key="2">
    <source>
        <dbReference type="ARBA" id="ARBA00006914"/>
    </source>
</evidence>
<sequence>MSSTTPVPLVRCILRTLTDDGYKDIMSKPPGEFSLQSEIAKSHTSLSLHQVLPSTLTYPSLRVVDLIPATRCSIAADDIVTIVVLPPSPSAADQHTLADDVEQEKAPGTGEGRGYSIAVCLNSSLRGSIALATPDVLDALLAEDECVVKMCGGQHDCVFVVERVSDPPCGAPPRALEVGPELFRNLRAALYSRASQAMTTGGGSVSYADTVIVVPADAFTPLEDDKGELLLRAAMAERHCLRKIVLCPATDDAALTGLFGLYYPDLCALFGAAAAEAWEGQLVSTGDVLLLEDTALNHVAHRLEGVDVLETVTRVLSHKVRNWRGSWVDETGSSPHLLALRVVRTEGACGPVPFGVLRTSDGGSGNNTEASEVVLVHQRNYQGNDLTPVWPPVPARGLSKVEAFARISAALRCAIAPSFEAELHTFVVHGVKENLAREFVDCAVRQFGLPSVLVAADGVEEAELEDTVRSFLAEQRGGTTVLILHNAHVIASACPHLLSILDSRNSSGSSSSPRSGDSAGSPGSRVLFLLCETMEAVPPMIAARATNAEGVLECGNPSEEDRASFIAPVLEWCCQRYRVHPSVLLTPKTFAGWTVGLTYADILSLVEECTRVAAQALPTTSHSDDDGVRAVISDVSCEPIVQSYLKAHGYNMVSTKLQPVRWSDVGGLEEAKRELRETIQLPILHPELFESGMKKRTGVLFYGPPGCGKTLLAKAVATEMNMNFMSVKGPELINQYVGESEKNIRLLFQRARDNSPCIVFFDELDALAPARGAKGDAGGVMDRIVSQLMVEVDGVGQKRSDGTASGDVFIIGATNRPDLLDAALLRPGRFDRLCYLGIPSTREEQLFALRALTRKFDMSDDVSLEKVLEPLDFVYTGADFFALCSDAMMFAVEDALEAVQEQLAAATLEKKPGDSDAGVLEAATPTETEAEESKPVKVCMDHFERARAQLKPSVTKADLQKYEALKQKFNK</sequence>
<dbReference type="AlphaFoldDB" id="A0A0N0P7Z4"/>
<dbReference type="Gene3D" id="3.40.50.300">
    <property type="entry name" value="P-loop containing nucleotide triphosphate hydrolases"/>
    <property type="match status" value="1"/>
</dbReference>
<proteinExistence type="inferred from homology"/>
<dbReference type="VEuPathDB" id="TriTrypDB:Lsey_0026_0420"/>
<evidence type="ECO:0000256" key="9">
    <source>
        <dbReference type="ARBA" id="ARBA00034920"/>
    </source>
</evidence>
<dbReference type="OrthoDB" id="2187at2759"/>
<dbReference type="EMBL" id="LJSK01000026">
    <property type="protein sequence ID" value="KPI89346.1"/>
    <property type="molecule type" value="Genomic_DNA"/>
</dbReference>
<keyword evidence="7" id="KW-0472">Membrane</keyword>
<dbReference type="InterPro" id="IPR003960">
    <property type="entry name" value="ATPase_AAA_CS"/>
</dbReference>
<comment type="subcellular location">
    <subcellularLocation>
        <location evidence="1">Membrane</location>
    </subcellularLocation>
</comment>
<keyword evidence="5" id="KW-0378">Hydrolase</keyword>
<dbReference type="GO" id="GO:0005829">
    <property type="term" value="C:cytosol"/>
    <property type="evidence" value="ECO:0007669"/>
    <property type="project" value="TreeGrafter"/>
</dbReference>
<dbReference type="GO" id="GO:0005778">
    <property type="term" value="C:peroxisomal membrane"/>
    <property type="evidence" value="ECO:0007669"/>
    <property type="project" value="TreeGrafter"/>
</dbReference>
<dbReference type="FunFam" id="3.40.50.300:FF:000109">
    <property type="entry name" value="Peroxisomal biogenesis factor 6"/>
    <property type="match status" value="1"/>
</dbReference>
<dbReference type="InterPro" id="IPR003593">
    <property type="entry name" value="AAA+_ATPase"/>
</dbReference>
<evidence type="ECO:0000256" key="1">
    <source>
        <dbReference type="ARBA" id="ARBA00004370"/>
    </source>
</evidence>
<accession>A0A0N0P7Z4</accession>
<comment type="similarity">
    <text evidence="2">Belongs to the AAA ATPase family.</text>
</comment>
<dbReference type="InterPro" id="IPR027417">
    <property type="entry name" value="P-loop_NTPase"/>
</dbReference>
<evidence type="ECO:0000259" key="12">
    <source>
        <dbReference type="SMART" id="SM00382"/>
    </source>
</evidence>
<reference evidence="13 14" key="1">
    <citation type="journal article" date="2015" name="PLoS Pathog.">
        <title>Leptomonas seymouri: Adaptations to the Dixenous Life Cycle Analyzed by Genome Sequencing, Transcriptome Profiling and Co-infection with Leishmania donovani.</title>
        <authorList>
            <person name="Kraeva N."/>
            <person name="Butenko A."/>
            <person name="Hlavacova J."/>
            <person name="Kostygov A."/>
            <person name="Myskova J."/>
            <person name="Grybchuk D."/>
            <person name="Lestinova T."/>
            <person name="Votypka J."/>
            <person name="Volf P."/>
            <person name="Opperdoes F."/>
            <person name="Flegontov P."/>
            <person name="Lukes J."/>
            <person name="Yurchenko V."/>
        </authorList>
    </citation>
    <scope>NUCLEOTIDE SEQUENCE [LARGE SCALE GENOMIC DNA]</scope>
    <source>
        <strain evidence="13 14">ATCC 30220</strain>
    </source>
</reference>
<dbReference type="InterPro" id="IPR050168">
    <property type="entry name" value="AAA_ATPase_domain"/>
</dbReference>
<dbReference type="GO" id="GO:0005524">
    <property type="term" value="F:ATP binding"/>
    <property type="evidence" value="ECO:0007669"/>
    <property type="project" value="UniProtKB-KW"/>
</dbReference>